<evidence type="ECO:0000313" key="4">
    <source>
        <dbReference type="Proteomes" id="UP001138997"/>
    </source>
</evidence>
<feature type="domain" description="Beta-lactamase-related" evidence="1">
    <location>
        <begin position="12"/>
        <end position="318"/>
    </location>
</feature>
<keyword evidence="4" id="KW-1185">Reference proteome</keyword>
<dbReference type="Pfam" id="PF00144">
    <property type="entry name" value="Beta-lactamase"/>
    <property type="match status" value="1"/>
</dbReference>
<organism evidence="3 4">
    <name type="scientific">Kineosporia babensis</name>
    <dbReference type="NCBI Taxonomy" id="499548"/>
    <lineage>
        <taxon>Bacteria</taxon>
        <taxon>Bacillati</taxon>
        <taxon>Actinomycetota</taxon>
        <taxon>Actinomycetes</taxon>
        <taxon>Kineosporiales</taxon>
        <taxon>Kineosporiaceae</taxon>
        <taxon>Kineosporia</taxon>
    </lineage>
</organism>
<dbReference type="RefSeq" id="WP_231448989.1">
    <property type="nucleotide sequence ID" value="NZ_JAJOMB010000027.1"/>
</dbReference>
<dbReference type="Gene3D" id="3.40.710.10">
    <property type="entry name" value="DD-peptidase/beta-lactamase superfamily"/>
    <property type="match status" value="1"/>
</dbReference>
<accession>A0A9X1SXE5</accession>
<comment type="caution">
    <text evidence="3">The sequence shown here is derived from an EMBL/GenBank/DDBJ whole genome shotgun (WGS) entry which is preliminary data.</text>
</comment>
<evidence type="ECO:0000259" key="2">
    <source>
        <dbReference type="Pfam" id="PF24491"/>
    </source>
</evidence>
<dbReference type="InterPro" id="IPR056008">
    <property type="entry name" value="DUF7586"/>
</dbReference>
<dbReference type="InterPro" id="IPR050491">
    <property type="entry name" value="AmpC-like"/>
</dbReference>
<dbReference type="PANTHER" id="PTHR46825">
    <property type="entry name" value="D-ALANYL-D-ALANINE-CARBOXYPEPTIDASE/ENDOPEPTIDASE AMPH"/>
    <property type="match status" value="1"/>
</dbReference>
<proteinExistence type="predicted"/>
<dbReference type="InterPro" id="IPR001466">
    <property type="entry name" value="Beta-lactam-related"/>
</dbReference>
<dbReference type="PANTHER" id="PTHR46825:SF7">
    <property type="entry name" value="D-ALANYL-D-ALANINE CARBOXYPEPTIDASE"/>
    <property type="match status" value="1"/>
</dbReference>
<dbReference type="InterPro" id="IPR012338">
    <property type="entry name" value="Beta-lactam/transpept-like"/>
</dbReference>
<dbReference type="EMBL" id="JAJOMB010000027">
    <property type="protein sequence ID" value="MCD5316137.1"/>
    <property type="molecule type" value="Genomic_DNA"/>
</dbReference>
<dbReference type="AlphaFoldDB" id="A0A9X1SXE5"/>
<dbReference type="SUPFAM" id="SSF56601">
    <property type="entry name" value="beta-lactamase/transpeptidase-like"/>
    <property type="match status" value="1"/>
</dbReference>
<name>A0A9X1SXE5_9ACTN</name>
<sequence length="440" mass="47848">MSAAFDEYLRSRMNEVLTQQRPPALALGVARPGGELHLVSGGVADIDSGQLMEAETAFRIGSVTKTFTAALTLLLAERGHLSLDKPVEEYLPGTAVGRPLIRQLLSHSSGLQREAPHPMWASMQGPDRAEFLELLARAEFVDEPGVRWAYSNLGYAVLGQVIAAVTGQTCEDLIDHELLKPLGLNSTTWQPTGQAAAGYRLDPYQHRVLPEPVMDQGVIGVGGQLWSTITDLLTWGDALMGGAPEVIPASVVEAMHRPQVMVDQRSWTQGWGLGLILNRREGTVLSGHTGAMPGFLASMTLDRQSRTVVVALANVTRGVRLGELTVEILEELARTTPSSSVVETVDASGRSSCPAELVGVLGRWWSESEETVFTWRSDALHAHLAETECSSVTRFDRTAADEYRAVEGRAQGERLLVRRDSAGAVQTLEWATYPYSRDPM</sequence>
<reference evidence="3" key="1">
    <citation type="submission" date="2021-11" db="EMBL/GenBank/DDBJ databases">
        <title>Streptomyces corallinus and Kineosporia corallina sp. nov., two new coral-derived marine actinobacteria.</title>
        <authorList>
            <person name="Buangrab K."/>
            <person name="Sutthacheep M."/>
            <person name="Yeemin T."/>
            <person name="Harunari E."/>
            <person name="Igarashi Y."/>
            <person name="Sripreechasak P."/>
            <person name="Kanchanasin P."/>
            <person name="Tanasupawat S."/>
            <person name="Phongsopitanun W."/>
        </authorList>
    </citation>
    <scope>NUCLEOTIDE SEQUENCE</scope>
    <source>
        <strain evidence="3">JCM 31032</strain>
    </source>
</reference>
<gene>
    <name evidence="3" type="ORF">LR394_35105</name>
</gene>
<protein>
    <submittedName>
        <fullName evidence="3">Beta-lactamase family protein</fullName>
    </submittedName>
</protein>
<dbReference type="Pfam" id="PF24491">
    <property type="entry name" value="DUF7586"/>
    <property type="match status" value="1"/>
</dbReference>
<feature type="domain" description="DUF7586" evidence="2">
    <location>
        <begin position="354"/>
        <end position="437"/>
    </location>
</feature>
<evidence type="ECO:0000259" key="1">
    <source>
        <dbReference type="Pfam" id="PF00144"/>
    </source>
</evidence>
<evidence type="ECO:0000313" key="3">
    <source>
        <dbReference type="EMBL" id="MCD5316137.1"/>
    </source>
</evidence>
<dbReference type="Proteomes" id="UP001138997">
    <property type="component" value="Unassembled WGS sequence"/>
</dbReference>